<evidence type="ECO:0000313" key="2">
    <source>
        <dbReference type="Proteomes" id="UP000558284"/>
    </source>
</evidence>
<proteinExistence type="predicted"/>
<sequence length="151" mass="16699">MNVDDARKLLADAGYTLADRPPMSRSTFTNEILLSWQDFGPIGVIFEIGGDTSAVEVDQFIALGRKRVGPSRVVVIEAPPGKYQVVCVKPKKKGFPHQEWHHGDFDTRPLAIAAAKEQGNLTTFAYVYNEHGACSYCNGGPPIFKRDGYKR</sequence>
<keyword evidence="2" id="KW-1185">Reference proteome</keyword>
<protein>
    <submittedName>
        <fullName evidence="1">Uncharacterized protein</fullName>
    </submittedName>
</protein>
<dbReference type="Proteomes" id="UP000558284">
    <property type="component" value="Unassembled WGS sequence"/>
</dbReference>
<organism evidence="1 2">
    <name type="scientific">Mesorhizobium neociceri</name>
    <dbReference type="NCBI Taxonomy" id="1307853"/>
    <lineage>
        <taxon>Bacteria</taxon>
        <taxon>Pseudomonadati</taxon>
        <taxon>Pseudomonadota</taxon>
        <taxon>Alphaproteobacteria</taxon>
        <taxon>Hyphomicrobiales</taxon>
        <taxon>Phyllobacteriaceae</taxon>
        <taxon>Mesorhizobium</taxon>
    </lineage>
</organism>
<reference evidence="1 2" key="1">
    <citation type="submission" date="2020-07" db="EMBL/GenBank/DDBJ databases">
        <title>Definition of the novel symbiovar canariense within Mesorhizobium novociceri, a new species of genus Mesorhizobium nodulating Cicer canariense in the Caldera de Taburiente National Park (La Palma, Canary Islands).</title>
        <authorList>
            <person name="Leon-Barrios M."/>
            <person name="Perez-Yepez J."/>
            <person name="Flores-Felix J.D."/>
            <person name="Ramirez-Baena M.H."/>
            <person name="Pulido-Suarez L."/>
            <person name="Igual J.M."/>
            <person name="Velazquez E."/>
            <person name="Peix A."/>
        </authorList>
    </citation>
    <scope>NUCLEOTIDE SEQUENCE [LARGE SCALE GENOMIC DNA]</scope>
    <source>
        <strain evidence="1 2">CCANP35</strain>
    </source>
</reference>
<dbReference type="EMBL" id="JACDTY010000001">
    <property type="protein sequence ID" value="MBA1139305.1"/>
    <property type="molecule type" value="Genomic_DNA"/>
</dbReference>
<accession>A0A838AYY2</accession>
<dbReference type="RefSeq" id="WP_181055990.1">
    <property type="nucleotide sequence ID" value="NZ_JACDTY010000001.1"/>
</dbReference>
<gene>
    <name evidence="1" type="ORF">H0241_03390</name>
</gene>
<dbReference type="AlphaFoldDB" id="A0A838AYY2"/>
<comment type="caution">
    <text evidence="1">The sequence shown here is derived from an EMBL/GenBank/DDBJ whole genome shotgun (WGS) entry which is preliminary data.</text>
</comment>
<name>A0A838AYY2_9HYPH</name>
<evidence type="ECO:0000313" key="1">
    <source>
        <dbReference type="EMBL" id="MBA1139305.1"/>
    </source>
</evidence>